<evidence type="ECO:0000256" key="5">
    <source>
        <dbReference type="ARBA" id="ARBA00022679"/>
    </source>
</evidence>
<dbReference type="Gene3D" id="3.40.50.620">
    <property type="entry name" value="HUPs"/>
    <property type="match status" value="1"/>
</dbReference>
<gene>
    <name evidence="11" type="primary">nadD</name>
    <name evidence="13" type="ORF">V757_07825</name>
</gene>
<dbReference type="NCBIfam" id="TIGR00482">
    <property type="entry name" value="nicotinate (nicotinamide) nucleotide adenylyltransferase"/>
    <property type="match status" value="1"/>
</dbReference>
<dbReference type="NCBIfam" id="TIGR00125">
    <property type="entry name" value="cyt_tran_rel"/>
    <property type="match status" value="1"/>
</dbReference>
<evidence type="ECO:0000256" key="2">
    <source>
        <dbReference type="ARBA" id="ARBA00005019"/>
    </source>
</evidence>
<dbReference type="OrthoDB" id="5295945at2"/>
<evidence type="ECO:0000256" key="9">
    <source>
        <dbReference type="ARBA" id="ARBA00023027"/>
    </source>
</evidence>
<keyword evidence="7 11" id="KW-0547">Nucleotide-binding</keyword>
<proteinExistence type="inferred from homology"/>
<comment type="caution">
    <text evidence="13">The sequence shown here is derived from an EMBL/GenBank/DDBJ whole genome shotgun (WGS) entry which is preliminary data.</text>
</comment>
<comment type="function">
    <text evidence="1 11">Catalyzes the reversible adenylation of nicotinate mononucleotide (NaMN) to nicotinic acid adenine dinucleotide (NaAD).</text>
</comment>
<dbReference type="NCBIfam" id="NF000840">
    <property type="entry name" value="PRK00071.1-3"/>
    <property type="match status" value="1"/>
</dbReference>
<dbReference type="InterPro" id="IPR014729">
    <property type="entry name" value="Rossmann-like_a/b/a_fold"/>
</dbReference>
<dbReference type="InterPro" id="IPR005248">
    <property type="entry name" value="NadD/NMNAT"/>
</dbReference>
<reference evidence="13 14" key="1">
    <citation type="submission" date="2013-11" db="EMBL/GenBank/DDBJ databases">
        <title>Genomic analysis of Pelistega sp. HM-7.</title>
        <authorList>
            <person name="Kumbhare S.V."/>
            <person name="Shetty S.A."/>
            <person name="Sharma O."/>
            <person name="Dhotre D.P."/>
        </authorList>
    </citation>
    <scope>NUCLEOTIDE SEQUENCE [LARGE SCALE GENOMIC DNA]</scope>
    <source>
        <strain evidence="13 14">HM-7</strain>
    </source>
</reference>
<dbReference type="SUPFAM" id="SSF52374">
    <property type="entry name" value="Nucleotidylyl transferase"/>
    <property type="match status" value="1"/>
</dbReference>
<evidence type="ECO:0000313" key="14">
    <source>
        <dbReference type="Proteomes" id="UP000018766"/>
    </source>
</evidence>
<evidence type="ECO:0000256" key="7">
    <source>
        <dbReference type="ARBA" id="ARBA00022741"/>
    </source>
</evidence>
<evidence type="ECO:0000256" key="1">
    <source>
        <dbReference type="ARBA" id="ARBA00002324"/>
    </source>
</evidence>
<evidence type="ECO:0000256" key="3">
    <source>
        <dbReference type="ARBA" id="ARBA00009014"/>
    </source>
</evidence>
<keyword evidence="4 11" id="KW-0662">Pyridine nucleotide biosynthesis</keyword>
<feature type="domain" description="Cytidyltransferase-like" evidence="12">
    <location>
        <begin position="8"/>
        <end position="170"/>
    </location>
</feature>
<keyword evidence="6 11" id="KW-0548">Nucleotidyltransferase</keyword>
<dbReference type="CDD" id="cd02165">
    <property type="entry name" value="NMNAT"/>
    <property type="match status" value="1"/>
</dbReference>
<comment type="catalytic activity">
    <reaction evidence="10 11">
        <text>nicotinate beta-D-ribonucleotide + ATP + H(+) = deamido-NAD(+) + diphosphate</text>
        <dbReference type="Rhea" id="RHEA:22860"/>
        <dbReference type="ChEBI" id="CHEBI:15378"/>
        <dbReference type="ChEBI" id="CHEBI:30616"/>
        <dbReference type="ChEBI" id="CHEBI:33019"/>
        <dbReference type="ChEBI" id="CHEBI:57502"/>
        <dbReference type="ChEBI" id="CHEBI:58437"/>
        <dbReference type="EC" id="2.7.7.18"/>
    </reaction>
</comment>
<dbReference type="EC" id="2.7.7.18" evidence="11"/>
<keyword evidence="9 11" id="KW-0520">NAD</keyword>
<dbReference type="Proteomes" id="UP000018766">
    <property type="component" value="Unassembled WGS sequence"/>
</dbReference>
<dbReference type="PATRIC" id="fig|1414851.3.peg.1612"/>
<name>V8G400_9BURK</name>
<dbReference type="EMBL" id="AYSV01000089">
    <property type="protein sequence ID" value="ETD70407.1"/>
    <property type="molecule type" value="Genomic_DNA"/>
</dbReference>
<keyword evidence="14" id="KW-1185">Reference proteome</keyword>
<evidence type="ECO:0000259" key="12">
    <source>
        <dbReference type="Pfam" id="PF01467"/>
    </source>
</evidence>
<dbReference type="RefSeq" id="WP_023951437.1">
    <property type="nucleotide sequence ID" value="NZ_AYSV01000089.1"/>
</dbReference>
<dbReference type="InterPro" id="IPR004821">
    <property type="entry name" value="Cyt_trans-like"/>
</dbReference>
<keyword evidence="8 11" id="KW-0067">ATP-binding</keyword>
<dbReference type="GO" id="GO:0005524">
    <property type="term" value="F:ATP binding"/>
    <property type="evidence" value="ECO:0007669"/>
    <property type="project" value="UniProtKB-KW"/>
</dbReference>
<evidence type="ECO:0000256" key="6">
    <source>
        <dbReference type="ARBA" id="ARBA00022695"/>
    </source>
</evidence>
<dbReference type="AlphaFoldDB" id="V8G400"/>
<evidence type="ECO:0000256" key="8">
    <source>
        <dbReference type="ARBA" id="ARBA00022840"/>
    </source>
</evidence>
<comment type="similarity">
    <text evidence="3 11">Belongs to the NadD family.</text>
</comment>
<dbReference type="GO" id="GO:0009435">
    <property type="term" value="P:NAD+ biosynthetic process"/>
    <property type="evidence" value="ECO:0007669"/>
    <property type="project" value="UniProtKB-UniRule"/>
</dbReference>
<dbReference type="UniPathway" id="UPA00253">
    <property type="reaction ID" value="UER00332"/>
</dbReference>
<evidence type="ECO:0000256" key="10">
    <source>
        <dbReference type="ARBA" id="ARBA00048721"/>
    </source>
</evidence>
<organism evidence="13 14">
    <name type="scientific">Pelistega indica</name>
    <dbReference type="NCBI Taxonomy" id="1414851"/>
    <lineage>
        <taxon>Bacteria</taxon>
        <taxon>Pseudomonadati</taxon>
        <taxon>Pseudomonadota</taxon>
        <taxon>Betaproteobacteria</taxon>
        <taxon>Burkholderiales</taxon>
        <taxon>Alcaligenaceae</taxon>
        <taxon>Pelistega</taxon>
    </lineage>
</organism>
<evidence type="ECO:0000256" key="11">
    <source>
        <dbReference type="HAMAP-Rule" id="MF_00244"/>
    </source>
</evidence>
<sequence length="197" mass="22978">MHKKKIGLFGGSFNPFHLAHLRLALTALEELSLDEVQLIPAGQPWQKQPLSVNAEHRLKMLKLAIKDYPKIRINTIELEREGPSYTIDTVSSLPKQHNYYWLMGSDQLNNFATWNDWQSILLYVQLVIVKRPHYDISPPPELLNELKKINKSLIFMNFDEIDLSSTEIRHKINQGEDVSNLIEAKVYQYIKQHGLYR</sequence>
<protein>
    <recommendedName>
        <fullName evidence="11">Probable nicotinate-nucleotide adenylyltransferase</fullName>
        <ecNumber evidence="11">2.7.7.18</ecNumber>
    </recommendedName>
    <alternativeName>
        <fullName evidence="11">Deamido-NAD(+) diphosphorylase</fullName>
    </alternativeName>
    <alternativeName>
        <fullName evidence="11">Deamido-NAD(+) pyrophosphorylase</fullName>
    </alternativeName>
    <alternativeName>
        <fullName evidence="11">Nicotinate mononucleotide adenylyltransferase</fullName>
        <shortName evidence="11">NaMN adenylyltransferase</shortName>
    </alternativeName>
</protein>
<keyword evidence="5 11" id="KW-0808">Transferase</keyword>
<dbReference type="Pfam" id="PF01467">
    <property type="entry name" value="CTP_transf_like"/>
    <property type="match status" value="1"/>
</dbReference>
<comment type="pathway">
    <text evidence="2 11">Cofactor biosynthesis; NAD(+) biosynthesis; deamido-NAD(+) from nicotinate D-ribonucleotide: step 1/1.</text>
</comment>
<evidence type="ECO:0000313" key="13">
    <source>
        <dbReference type="EMBL" id="ETD70407.1"/>
    </source>
</evidence>
<dbReference type="HAMAP" id="MF_00244">
    <property type="entry name" value="NaMN_adenylyltr"/>
    <property type="match status" value="1"/>
</dbReference>
<dbReference type="PANTHER" id="PTHR39321">
    <property type="entry name" value="NICOTINATE-NUCLEOTIDE ADENYLYLTRANSFERASE-RELATED"/>
    <property type="match status" value="1"/>
</dbReference>
<dbReference type="GO" id="GO:0004515">
    <property type="term" value="F:nicotinate-nucleotide adenylyltransferase activity"/>
    <property type="evidence" value="ECO:0007669"/>
    <property type="project" value="UniProtKB-UniRule"/>
</dbReference>
<evidence type="ECO:0000256" key="4">
    <source>
        <dbReference type="ARBA" id="ARBA00022642"/>
    </source>
</evidence>
<accession>V8G400</accession>
<dbReference type="PANTHER" id="PTHR39321:SF3">
    <property type="entry name" value="PHOSPHOPANTETHEINE ADENYLYLTRANSFERASE"/>
    <property type="match status" value="1"/>
</dbReference>